<evidence type="ECO:0000313" key="1">
    <source>
        <dbReference type="EMBL" id="MQN89138.1"/>
    </source>
</evidence>
<comment type="caution">
    <text evidence="1">The sequence shown here is derived from an EMBL/GenBank/DDBJ whole genome shotgun (WGS) entry which is preliminary data.</text>
</comment>
<gene>
    <name evidence="1" type="ORF">F7D59_04515</name>
</gene>
<dbReference type="Proteomes" id="UP000420635">
    <property type="component" value="Unassembled WGS sequence"/>
</dbReference>
<evidence type="ECO:0000313" key="2">
    <source>
        <dbReference type="Proteomes" id="UP000420635"/>
    </source>
</evidence>
<dbReference type="EMBL" id="VZBQ01000049">
    <property type="protein sequence ID" value="MQN89138.1"/>
    <property type="molecule type" value="Genomic_DNA"/>
</dbReference>
<reference evidence="2" key="1">
    <citation type="submission" date="2019-09" db="EMBL/GenBank/DDBJ databases">
        <title>Distinct polysaccharide growth profiles of human intestinal Prevotella copri isolates.</title>
        <authorList>
            <person name="Fehlner-Peach H."/>
            <person name="Magnabosco C."/>
            <person name="Raghavan V."/>
            <person name="Scher J.U."/>
            <person name="Tett A."/>
            <person name="Cox L.M."/>
            <person name="Gottsegen C."/>
            <person name="Watters A."/>
            <person name="Wiltshire- Gordon J.D."/>
            <person name="Segata N."/>
            <person name="Bonneau R."/>
            <person name="Littman D.R."/>
        </authorList>
    </citation>
    <scope>NUCLEOTIDE SEQUENCE [LARGE SCALE GENOMIC DNA]</scope>
    <source>
        <strain evidence="2">iP54</strain>
    </source>
</reference>
<dbReference type="Pfam" id="PF17170">
    <property type="entry name" value="DUF5128"/>
    <property type="match status" value="1"/>
</dbReference>
<organism evidence="1 2">
    <name type="scientific">Segatella copri</name>
    <dbReference type="NCBI Taxonomy" id="165179"/>
    <lineage>
        <taxon>Bacteria</taxon>
        <taxon>Pseudomonadati</taxon>
        <taxon>Bacteroidota</taxon>
        <taxon>Bacteroidia</taxon>
        <taxon>Bacteroidales</taxon>
        <taxon>Prevotellaceae</taxon>
        <taxon>Segatella</taxon>
    </lineage>
</organism>
<protein>
    <submittedName>
        <fullName evidence="1">6-bladed beta-propeller</fullName>
    </submittedName>
</protein>
<sequence>MRNVFVLFMCCLFFSCATTTKGDMEEHINIVDFESKLIRLQDVFGQMDSLPLFSRAEWSLGAVKSVCIDKSTLFLLDNTNAIFAFDLSTGIVKNRIQNVGHGHNEYINLTAIRVKDGKLYGLDMQGMAIYEFSDSLMFRKRHPIQLPLLDMIPVSSNGSFLAFNLNATEQVRNVALLDDKFAVRDSYMDASFDANFMANPTSFIEDKGKIYYISPKEDELYEWTGTGFSKVFHVSIEGDKNKNIVDKTTRKIVRFFKFGDKLVVSFLHKNILHYSFYKKGKCLSGIVESNGKYPFEPICQDEASLYAVHSICKGEKSSDGRMKKEAMLFRYFLK</sequence>
<dbReference type="PROSITE" id="PS51257">
    <property type="entry name" value="PROKAR_LIPOPROTEIN"/>
    <property type="match status" value="1"/>
</dbReference>
<accession>A0A646HEN9</accession>
<name>A0A646HEN9_9BACT</name>
<proteinExistence type="predicted"/>
<dbReference type="AlphaFoldDB" id="A0A646HEN9"/>
<dbReference type="SUPFAM" id="SSF63825">
    <property type="entry name" value="YWTD domain"/>
    <property type="match status" value="1"/>
</dbReference>